<dbReference type="Gene3D" id="3.40.50.2300">
    <property type="match status" value="2"/>
</dbReference>
<dbReference type="SMART" id="SM00354">
    <property type="entry name" value="HTH_LACI"/>
    <property type="match status" value="1"/>
</dbReference>
<dbReference type="InterPro" id="IPR000843">
    <property type="entry name" value="HTH_LacI"/>
</dbReference>
<dbReference type="SUPFAM" id="SSF47413">
    <property type="entry name" value="lambda repressor-like DNA-binding domains"/>
    <property type="match status" value="1"/>
</dbReference>
<dbReference type="GO" id="GO:0003700">
    <property type="term" value="F:DNA-binding transcription factor activity"/>
    <property type="evidence" value="ECO:0007669"/>
    <property type="project" value="TreeGrafter"/>
</dbReference>
<dbReference type="InterPro" id="IPR010982">
    <property type="entry name" value="Lambda_DNA-bd_dom_sf"/>
</dbReference>
<gene>
    <name evidence="5" type="ORF">FHP06_05825</name>
</gene>
<comment type="caution">
    <text evidence="5">The sequence shown here is derived from an EMBL/GenBank/DDBJ whole genome shotgun (WGS) entry which is preliminary data.</text>
</comment>
<dbReference type="CDD" id="cd01392">
    <property type="entry name" value="HTH_LacI"/>
    <property type="match status" value="1"/>
</dbReference>
<feature type="domain" description="HTH lacI-type" evidence="4">
    <location>
        <begin position="8"/>
        <end position="62"/>
    </location>
</feature>
<sequence length="341" mass="36839">MARMARRPTLHDVASHAGVSIKTVSRVVNHEASVSEEVRTRVAASIAELHYVPNSFARSLKSGGGDTIGVVMDSIADPFFAELMSAVEARALDAGMTVIFGSTGSDPERERQQVERMAMQRVRALILAPVTGDHSYLERFRATLPIVMVDRQVEIGGYDIVAVDDRGLTRQAVDHLTERGHRRIAFVGNDVHFPTTAHRLLGYRDALAAVDVEPDPSWFPEGSGDEDEAFDVVTRLLAAPEPPTAVFAANPRAAMGAVHALHVAGRTDVAMISFGDFPMATTLTPAITCVNQDPHGIGVAATERVIAHLDAREHDRPDEHPLEIIVDTELVARGSGELEPA</sequence>
<dbReference type="PANTHER" id="PTHR30146:SF109">
    <property type="entry name" value="HTH-TYPE TRANSCRIPTIONAL REGULATOR GALS"/>
    <property type="match status" value="1"/>
</dbReference>
<dbReference type="GO" id="GO:0000976">
    <property type="term" value="F:transcription cis-regulatory region binding"/>
    <property type="evidence" value="ECO:0007669"/>
    <property type="project" value="TreeGrafter"/>
</dbReference>
<reference evidence="5 6" key="1">
    <citation type="submission" date="2019-06" db="EMBL/GenBank/DDBJ databases">
        <title>Aeromicrobium sp. nov., isolated from a maize field.</title>
        <authorList>
            <person name="Lin S.-Y."/>
            <person name="Tsai C.-F."/>
            <person name="Young C.-C."/>
        </authorList>
    </citation>
    <scope>NUCLEOTIDE SEQUENCE [LARGE SCALE GENOMIC DNA]</scope>
    <source>
        <strain evidence="5 6">CC-CFT486</strain>
    </source>
</reference>
<protein>
    <submittedName>
        <fullName evidence="5">LacI family transcriptional regulator</fullName>
    </submittedName>
</protein>
<accession>A0A5C8NM46</accession>
<evidence type="ECO:0000256" key="1">
    <source>
        <dbReference type="ARBA" id="ARBA00023015"/>
    </source>
</evidence>
<dbReference type="Pfam" id="PF00356">
    <property type="entry name" value="LacI"/>
    <property type="match status" value="1"/>
</dbReference>
<dbReference type="AlphaFoldDB" id="A0A5C8NM46"/>
<keyword evidence="6" id="KW-1185">Reference proteome</keyword>
<dbReference type="CDD" id="cd06267">
    <property type="entry name" value="PBP1_LacI_sugar_binding-like"/>
    <property type="match status" value="1"/>
</dbReference>
<name>A0A5C8NM46_9ACTN</name>
<proteinExistence type="predicted"/>
<dbReference type="PRINTS" id="PR00036">
    <property type="entry name" value="HTHLACI"/>
</dbReference>
<evidence type="ECO:0000256" key="2">
    <source>
        <dbReference type="ARBA" id="ARBA00023125"/>
    </source>
</evidence>
<evidence type="ECO:0000256" key="3">
    <source>
        <dbReference type="ARBA" id="ARBA00023163"/>
    </source>
</evidence>
<organism evidence="5 6">
    <name type="scientific">Aeromicrobium terrae</name>
    <dbReference type="NCBI Taxonomy" id="2498846"/>
    <lineage>
        <taxon>Bacteria</taxon>
        <taxon>Bacillati</taxon>
        <taxon>Actinomycetota</taxon>
        <taxon>Actinomycetes</taxon>
        <taxon>Propionibacteriales</taxon>
        <taxon>Nocardioidaceae</taxon>
        <taxon>Aeromicrobium</taxon>
    </lineage>
</organism>
<dbReference type="OrthoDB" id="3595338at2"/>
<keyword evidence="3" id="KW-0804">Transcription</keyword>
<dbReference type="EMBL" id="VDUX01000002">
    <property type="protein sequence ID" value="TXL62216.1"/>
    <property type="molecule type" value="Genomic_DNA"/>
</dbReference>
<dbReference type="Gene3D" id="1.10.260.40">
    <property type="entry name" value="lambda repressor-like DNA-binding domains"/>
    <property type="match status" value="1"/>
</dbReference>
<evidence type="ECO:0000259" key="4">
    <source>
        <dbReference type="PROSITE" id="PS50932"/>
    </source>
</evidence>
<evidence type="ECO:0000313" key="6">
    <source>
        <dbReference type="Proteomes" id="UP000321571"/>
    </source>
</evidence>
<dbReference type="Pfam" id="PF00532">
    <property type="entry name" value="Peripla_BP_1"/>
    <property type="match status" value="1"/>
</dbReference>
<dbReference type="PROSITE" id="PS00356">
    <property type="entry name" value="HTH_LACI_1"/>
    <property type="match status" value="1"/>
</dbReference>
<evidence type="ECO:0000313" key="5">
    <source>
        <dbReference type="EMBL" id="TXL62216.1"/>
    </source>
</evidence>
<keyword evidence="2" id="KW-0238">DNA-binding</keyword>
<dbReference type="PROSITE" id="PS50932">
    <property type="entry name" value="HTH_LACI_2"/>
    <property type="match status" value="1"/>
</dbReference>
<dbReference type="InterPro" id="IPR001761">
    <property type="entry name" value="Peripla_BP/Lac1_sug-bd_dom"/>
</dbReference>
<dbReference type="InterPro" id="IPR028082">
    <property type="entry name" value="Peripla_BP_I"/>
</dbReference>
<dbReference type="SUPFAM" id="SSF53822">
    <property type="entry name" value="Periplasmic binding protein-like I"/>
    <property type="match status" value="1"/>
</dbReference>
<dbReference type="Proteomes" id="UP000321571">
    <property type="component" value="Unassembled WGS sequence"/>
</dbReference>
<keyword evidence="1" id="KW-0805">Transcription regulation</keyword>
<dbReference type="PANTHER" id="PTHR30146">
    <property type="entry name" value="LACI-RELATED TRANSCRIPTIONAL REPRESSOR"/>
    <property type="match status" value="1"/>
</dbReference>